<name>A0ABV2K4A0_SPOPS</name>
<dbReference type="InterPro" id="IPR036291">
    <property type="entry name" value="NAD(P)-bd_dom_sf"/>
</dbReference>
<reference evidence="4 5" key="1">
    <citation type="submission" date="2024-06" db="EMBL/GenBank/DDBJ databases">
        <title>Sorghum-associated microbial communities from plants grown in Nebraska, USA.</title>
        <authorList>
            <person name="Schachtman D."/>
        </authorList>
    </citation>
    <scope>NUCLEOTIDE SEQUENCE [LARGE SCALE GENOMIC DNA]</scope>
    <source>
        <strain evidence="4 5">1288</strain>
    </source>
</reference>
<feature type="domain" description="Gfo/Idh/MocA-like oxidoreductase N-terminal" evidence="2">
    <location>
        <begin position="6"/>
        <end position="115"/>
    </location>
</feature>
<dbReference type="EMBL" id="JBEPME010000001">
    <property type="protein sequence ID" value="MET3655912.1"/>
    <property type="molecule type" value="Genomic_DNA"/>
</dbReference>
<proteinExistence type="predicted"/>
<protein>
    <submittedName>
        <fullName evidence="4">Dehydrogenase</fullName>
    </submittedName>
</protein>
<keyword evidence="1" id="KW-0560">Oxidoreductase</keyword>
<dbReference type="InterPro" id="IPR000683">
    <property type="entry name" value="Gfo/Idh/MocA-like_OxRdtase_N"/>
</dbReference>
<dbReference type="PANTHER" id="PTHR43818">
    <property type="entry name" value="BCDNA.GH03377"/>
    <property type="match status" value="1"/>
</dbReference>
<dbReference type="InterPro" id="IPR050463">
    <property type="entry name" value="Gfo/Idh/MocA_oxidrdct_glycsds"/>
</dbReference>
<evidence type="ECO:0000259" key="3">
    <source>
        <dbReference type="Pfam" id="PF22725"/>
    </source>
</evidence>
<evidence type="ECO:0000256" key="1">
    <source>
        <dbReference type="ARBA" id="ARBA00023002"/>
    </source>
</evidence>
<dbReference type="RefSeq" id="WP_187045495.1">
    <property type="nucleotide sequence ID" value="NZ_CP185279.1"/>
</dbReference>
<dbReference type="InterPro" id="IPR055170">
    <property type="entry name" value="GFO_IDH_MocA-like_dom"/>
</dbReference>
<evidence type="ECO:0000313" key="5">
    <source>
        <dbReference type="Proteomes" id="UP001549104"/>
    </source>
</evidence>
<dbReference type="Pfam" id="PF01408">
    <property type="entry name" value="GFO_IDH_MocA"/>
    <property type="match status" value="1"/>
</dbReference>
<keyword evidence="5" id="KW-1185">Reference proteome</keyword>
<dbReference type="Pfam" id="PF22725">
    <property type="entry name" value="GFO_IDH_MocA_C3"/>
    <property type="match status" value="1"/>
</dbReference>
<organism evidence="4 5">
    <name type="scientific">Sporosarcina psychrophila</name>
    <name type="common">Bacillus psychrophilus</name>
    <dbReference type="NCBI Taxonomy" id="1476"/>
    <lineage>
        <taxon>Bacteria</taxon>
        <taxon>Bacillati</taxon>
        <taxon>Bacillota</taxon>
        <taxon>Bacilli</taxon>
        <taxon>Bacillales</taxon>
        <taxon>Caryophanaceae</taxon>
        <taxon>Sporosarcina</taxon>
    </lineage>
</organism>
<comment type="caution">
    <text evidence="4">The sequence shown here is derived from an EMBL/GenBank/DDBJ whole genome shotgun (WGS) entry which is preliminary data.</text>
</comment>
<dbReference type="Gene3D" id="3.30.360.10">
    <property type="entry name" value="Dihydrodipicolinate Reductase, domain 2"/>
    <property type="match status" value="1"/>
</dbReference>
<dbReference type="Proteomes" id="UP001549104">
    <property type="component" value="Unassembled WGS sequence"/>
</dbReference>
<dbReference type="PANTHER" id="PTHR43818:SF11">
    <property type="entry name" value="BCDNA.GH03377"/>
    <property type="match status" value="1"/>
</dbReference>
<dbReference type="SUPFAM" id="SSF51735">
    <property type="entry name" value="NAD(P)-binding Rossmann-fold domains"/>
    <property type="match status" value="1"/>
</dbReference>
<sequence>MKKTTFALVGTGIVGERIINQLRNNESATIIALFDENDERLSEMADTYGLFAASSYEEVLAMKPDWIYIGTPPVSHAALSTAAISKGLNVLCEKPLAHDVTDGLVMASAAENSKIQTAMHFPLMYSSSVRHMMKLVNEGEIGQIIRIELQTYFPHWPRLWQQNPWIASRKQGGFTREVFPHYLQLMYRMFGQLAITSHQTVYPEDETLAETSVLTIGKTADDIPVFLNGVSGIGQQEELSYTVYGDEGVLKLRNWSELSMAQKDSPFEILTSFDTVKTLTDECIAAANGETALLVSFDEGLEIQKLIDHLLT</sequence>
<accession>A0ABV2K4A0</accession>
<evidence type="ECO:0000259" key="2">
    <source>
        <dbReference type="Pfam" id="PF01408"/>
    </source>
</evidence>
<gene>
    <name evidence="4" type="ORF">ABIC55_000996</name>
</gene>
<evidence type="ECO:0000313" key="4">
    <source>
        <dbReference type="EMBL" id="MET3655912.1"/>
    </source>
</evidence>
<dbReference type="SUPFAM" id="SSF55347">
    <property type="entry name" value="Glyceraldehyde-3-phosphate dehydrogenase-like, C-terminal domain"/>
    <property type="match status" value="1"/>
</dbReference>
<feature type="domain" description="GFO/IDH/MocA-like oxidoreductase" evidence="3">
    <location>
        <begin position="129"/>
        <end position="250"/>
    </location>
</feature>
<dbReference type="Gene3D" id="3.40.50.720">
    <property type="entry name" value="NAD(P)-binding Rossmann-like Domain"/>
    <property type="match status" value="1"/>
</dbReference>